<name>A0A4Q2SJQ8_9ACTN</name>
<reference evidence="2 3" key="1">
    <citation type="submission" date="2019-01" db="EMBL/GenBank/DDBJ databases">
        <title>Novel species of Nocardioides.</title>
        <authorList>
            <person name="Liu Q."/>
            <person name="X Y.-H."/>
        </authorList>
    </citation>
    <scope>NUCLEOTIDE SEQUENCE [LARGE SCALE GENOMIC DNA]</scope>
    <source>
        <strain evidence="2 3">HLT2-9</strain>
    </source>
</reference>
<keyword evidence="3" id="KW-1185">Reference proteome</keyword>
<dbReference type="EMBL" id="SDWV01000022">
    <property type="protein sequence ID" value="RYC05642.1"/>
    <property type="molecule type" value="Genomic_DNA"/>
</dbReference>
<keyword evidence="1" id="KW-0812">Transmembrane</keyword>
<gene>
    <name evidence="2" type="ORF">EUA94_18005</name>
</gene>
<feature type="transmembrane region" description="Helical" evidence="1">
    <location>
        <begin position="12"/>
        <end position="35"/>
    </location>
</feature>
<comment type="caution">
    <text evidence="2">The sequence shown here is derived from an EMBL/GenBank/DDBJ whole genome shotgun (WGS) entry which is preliminary data.</text>
</comment>
<dbReference type="RefSeq" id="WP_129428277.1">
    <property type="nucleotide sequence ID" value="NZ_SDWV01000022.1"/>
</dbReference>
<evidence type="ECO:0000313" key="2">
    <source>
        <dbReference type="EMBL" id="RYC05642.1"/>
    </source>
</evidence>
<dbReference type="AlphaFoldDB" id="A0A4Q2SJQ8"/>
<dbReference type="Proteomes" id="UP000291101">
    <property type="component" value="Unassembled WGS sequence"/>
</dbReference>
<evidence type="ECO:0000313" key="3">
    <source>
        <dbReference type="Proteomes" id="UP000291101"/>
    </source>
</evidence>
<proteinExistence type="predicted"/>
<keyword evidence="1" id="KW-0472">Membrane</keyword>
<evidence type="ECO:0000256" key="1">
    <source>
        <dbReference type="SAM" id="Phobius"/>
    </source>
</evidence>
<sequence length="119" mass="12425">MSAKTGTRSRLLRTGTTILVWTTVALLCFLSIGGLARMSDGSTGRDVIPMASVVTTVTVLTLLMRAVVSIADDLSDGEYAAATIQLRTVSSGIVLLILTTALAVHLEPQVETSGNCSET</sequence>
<keyword evidence="1" id="KW-1133">Transmembrane helix</keyword>
<organism evidence="2 3">
    <name type="scientific">Nocardioides zhouii</name>
    <dbReference type="NCBI Taxonomy" id="1168729"/>
    <lineage>
        <taxon>Bacteria</taxon>
        <taxon>Bacillati</taxon>
        <taxon>Actinomycetota</taxon>
        <taxon>Actinomycetes</taxon>
        <taxon>Propionibacteriales</taxon>
        <taxon>Nocardioidaceae</taxon>
        <taxon>Nocardioides</taxon>
    </lineage>
</organism>
<feature type="transmembrane region" description="Helical" evidence="1">
    <location>
        <begin position="47"/>
        <end position="68"/>
    </location>
</feature>
<accession>A0A4Q2SJQ8</accession>
<protein>
    <submittedName>
        <fullName evidence="2">Uncharacterized protein</fullName>
    </submittedName>
</protein>
<feature type="transmembrane region" description="Helical" evidence="1">
    <location>
        <begin position="89"/>
        <end position="106"/>
    </location>
</feature>